<evidence type="ECO:0000313" key="1">
    <source>
        <dbReference type="EMBL" id="EKS46037.1"/>
    </source>
</evidence>
<proteinExistence type="predicted"/>
<gene>
    <name evidence="1" type="ORF">BbINS_00705</name>
</gene>
<organism evidence="1 2">
    <name type="scientific">Bartonella bacilliformis INS</name>
    <dbReference type="NCBI Taxonomy" id="1206782"/>
    <lineage>
        <taxon>Bacteria</taxon>
        <taxon>Pseudomonadati</taxon>
        <taxon>Pseudomonadota</taxon>
        <taxon>Alphaproteobacteria</taxon>
        <taxon>Hyphomicrobiales</taxon>
        <taxon>Bartonellaceae</taxon>
        <taxon>Bartonella</taxon>
    </lineage>
</organism>
<accession>A0ABN0IHQ3</accession>
<comment type="caution">
    <text evidence="1">The sequence shown here is derived from an EMBL/GenBank/DDBJ whole genome shotgun (WGS) entry which is preliminary data.</text>
</comment>
<sequence>MNTPFKDVFKRNRKMPEIKWATIVSQNFLRKVTISFVKFRNYTQIRYKNFKVFILKGREL</sequence>
<keyword evidence="2" id="KW-1185">Reference proteome</keyword>
<dbReference type="EMBL" id="AMQK01000003">
    <property type="protein sequence ID" value="EKS46037.1"/>
    <property type="molecule type" value="Genomic_DNA"/>
</dbReference>
<reference evidence="1 2" key="1">
    <citation type="journal article" date="2013" name="Genome Announc.">
        <title>Whole Genome Sequencing and Comparative Analysis of Bartonella bacilliformis Strain INS, the Causative Agent of Carrion's Disease.</title>
        <authorList>
            <person name="Tarazona D."/>
            <person name="Padilla C."/>
            <person name="Caceres O."/>
            <person name="Montenegro J.D."/>
            <person name="Bailon H."/>
            <person name="Ventura G."/>
            <person name="Mendoza G."/>
            <person name="Anaya E."/>
            <person name="Guio H."/>
        </authorList>
    </citation>
    <scope>NUCLEOTIDE SEQUENCE [LARGE SCALE GENOMIC DNA]</scope>
    <source>
        <strain evidence="1 2">INS</strain>
    </source>
</reference>
<evidence type="ECO:0000313" key="2">
    <source>
        <dbReference type="Proteomes" id="UP000009359"/>
    </source>
</evidence>
<name>A0ABN0IHQ3_BARBA</name>
<protein>
    <submittedName>
        <fullName evidence="1">Uncharacterized protein</fullName>
    </submittedName>
</protein>
<dbReference type="Proteomes" id="UP000009359">
    <property type="component" value="Unassembled WGS sequence"/>
</dbReference>